<evidence type="ECO:0000313" key="2">
    <source>
        <dbReference type="EMBL" id="SCW83116.1"/>
    </source>
</evidence>
<dbReference type="STRING" id="624147.SAMN04487970_10606"/>
<evidence type="ECO:0000256" key="1">
    <source>
        <dbReference type="SAM" id="Coils"/>
    </source>
</evidence>
<dbReference type="EMBL" id="FMTT01000060">
    <property type="protein sequence ID" value="SCW83116.1"/>
    <property type="molecule type" value="Genomic_DNA"/>
</dbReference>
<feature type="coiled-coil region" evidence="1">
    <location>
        <begin position="318"/>
        <end position="345"/>
    </location>
</feature>
<feature type="coiled-coil region" evidence="1">
    <location>
        <begin position="472"/>
        <end position="548"/>
    </location>
</feature>
<feature type="coiled-coil region" evidence="1">
    <location>
        <begin position="872"/>
        <end position="916"/>
    </location>
</feature>
<evidence type="ECO:0000313" key="3">
    <source>
        <dbReference type="Proteomes" id="UP000198601"/>
    </source>
</evidence>
<gene>
    <name evidence="2" type="ORF">SAMN04487970_10606</name>
</gene>
<name>A0A1G4TP12_9BACL</name>
<organism evidence="2 3">
    <name type="scientific">Paenibacillus tianmuensis</name>
    <dbReference type="NCBI Taxonomy" id="624147"/>
    <lineage>
        <taxon>Bacteria</taxon>
        <taxon>Bacillati</taxon>
        <taxon>Bacillota</taxon>
        <taxon>Bacilli</taxon>
        <taxon>Bacillales</taxon>
        <taxon>Paenibacillaceae</taxon>
        <taxon>Paenibacillus</taxon>
    </lineage>
</organism>
<feature type="coiled-coil region" evidence="1">
    <location>
        <begin position="1059"/>
        <end position="1086"/>
    </location>
</feature>
<reference evidence="3" key="1">
    <citation type="submission" date="2016-10" db="EMBL/GenBank/DDBJ databases">
        <authorList>
            <person name="Varghese N."/>
            <person name="Submissions S."/>
        </authorList>
    </citation>
    <scope>NUCLEOTIDE SEQUENCE [LARGE SCALE GENOMIC DNA]</scope>
    <source>
        <strain evidence="3">CGMCC 1.8946</strain>
    </source>
</reference>
<feature type="coiled-coil region" evidence="1">
    <location>
        <begin position="986"/>
        <end position="1027"/>
    </location>
</feature>
<accession>A0A1G4TP12</accession>
<keyword evidence="1" id="KW-0175">Coiled coil</keyword>
<proteinExistence type="predicted"/>
<evidence type="ECO:0008006" key="4">
    <source>
        <dbReference type="Google" id="ProtNLM"/>
    </source>
</evidence>
<keyword evidence="3" id="KW-1185">Reference proteome</keyword>
<dbReference type="Proteomes" id="UP000198601">
    <property type="component" value="Unassembled WGS sequence"/>
</dbReference>
<protein>
    <recommendedName>
        <fullName evidence="4">Chromosome segregation ATPase</fullName>
    </recommendedName>
</protein>
<dbReference type="RefSeq" id="WP_090676389.1">
    <property type="nucleotide sequence ID" value="NZ_FMTT01000060.1"/>
</dbReference>
<sequence length="1530" mass="178170">MLPRLTGWRFVGPRYAGDTIRHGDTRMDFTTVTNNPRHPLMPSNAAIPFRNGGGKGVLLHLAMQPLAPLTDWKNGKNKVEHFFWNKEQKLIKYTFHTALEFELDRNRRLLTGISVTPSQVVRERKKEGTSSVELDYMLFLSEYTVDDMEVGIDKLPLWNEEAERATDLEVWKGIIKQKYPTRIMNFNRGEEQRYIELLNEYGIQQNTIKSMLKINADENDMSEYFKGATDNQGLFNKLIIPSINSTIEASVQTTEKLDLAESFLGVLKIAQELPRILKISEGARVLKTVLDPLIESIVEMIRVEKLTETHAEKGYAIREVLNEEDKRLELHIREVEKRNAEIEHDKKMTDWKLKNVEYMSILQNHQEVVRDIKTQDTQIQQWSSDIAQMEKDIHVLNVGVLSKEHYQLSGQAAETEKVIHNLQSSLDMDDLAAKLDDVQAKFEKNWELTTLPSWQYTVNQSHFLLKCQQTDIDDADNRKQNALINKNTLEQAKKATEAALQKHDDKQNELAQVFGEKIRSFPSDVLLQKKLELEYAKKEQAVLDINKKEHEGITSFLSETIGALSKDAEHLMQLIEHLDDEYAICLEQEEELVSAISVAFREDVIEVTPTREWFEYQKHTLDVKLKSQKLKRDDKARLLWKSDLDLELMNESKNINGRIPNYQLLRIRDKILEQGIRCLLGSDFLGALPHHERENELNRNPILPFSILLMEEDFDNVDFSFFSNEWMELPVFIIPRQRMGKQSAYPIQTVGLKQYTDSAFVPQDEGYQMWLDDDLWKKWINNVEEDHKNLTWDIELLQNYIREKELLSKRIEFFLLGKTSIEQLVEIDKLKDTHKEALETVDNKKAEKVLLLQEAKIIEIQMHEYVKSIRLLEDEQHRLEEWLKECQTYVRNKVYLGELDDEFKKTEIELNRAQQEWIEVKRIRDDFNEKFIKWTSSVSFQMPTLQNLNKSVRLPSFDEQYVGNSSFFLDLTETLGVEAKGLIEMYQSLVQERNNMSTQIASQQAELERLTERKLELENEMLQLDDNWRSFSVPVKAVAQLKKEKDILSSDRVGLISKRSNLEGKKEEKNNSRTSLESKLRQKEKEFKSAGYSIEIWEDFHFESFQRILNEQKVKLERLALETVKEKTDMVEKKKAISISLNGLREEDVKTSLYQLEHAQRMEIERNPSDSVKTWTDERYRIAKLLKERQNKKSTEFTALIQLIEKNETIAEFVKQEFLDEIIRLRLSSENNSEVVETLNYIKEWALAEAEDQLIQQQKAEDAIVFWSERVSRRVVLVINVMKSMVGKMKVKNSHGQFVELVRFKNNTRFPDNRSEIESAVKSHCISSIHDLMTEYGDADKVPKSQIARCTNISEIVLKALGELPRILFYIPDASGNFLKEKVKQHLYKEWNVINNGGEKESSKSGGQTLMAQIIMLIMLLKIEKHDNSPGLLITDNMFGEMSAPELIEPVFVALELLGVQWITVCPPNIKLDITSRFDTVYSLDITAENGKNVVTQKVQKYQRRYLEPSSAIEVAKREDESDESDEMTS</sequence>
<dbReference type="OrthoDB" id="9815057at2"/>